<evidence type="ECO:0000313" key="2">
    <source>
        <dbReference type="Proteomes" id="UP001151529"/>
    </source>
</evidence>
<protein>
    <submittedName>
        <fullName evidence="1">Uncharacterized protein</fullName>
    </submittedName>
</protein>
<dbReference type="PANTHER" id="PTHR37076:SF4">
    <property type="entry name" value="HISTONE-LYSINE N-METHYLTRANSFERASE, H3 LYSINE-79 SPECIFIC-LIKE"/>
    <property type="match status" value="1"/>
</dbReference>
<comment type="caution">
    <text evidence="1">The sequence shown here is derived from an EMBL/GenBank/DDBJ whole genome shotgun (WGS) entry which is preliminary data.</text>
</comment>
<proteinExistence type="predicted"/>
<dbReference type="OrthoDB" id="1719432at2759"/>
<sequence length="124" mass="14598">MEKENEEREIRRREEDMIQEREWEERMNRKRSGWKKSIDEMLNQHQAEMGQIQSRFLHEQQNLTGQLLGIVSQWTAPTGLSDHTGASNHYLSQMMQNLHHVNGMVHGDSRVDGDTQDDHFIVDG</sequence>
<keyword evidence="2" id="KW-1185">Reference proteome</keyword>
<gene>
    <name evidence="1" type="ORF">OIU85_007371</name>
</gene>
<dbReference type="Proteomes" id="UP001151529">
    <property type="component" value="Chromosome 17"/>
</dbReference>
<evidence type="ECO:0000313" key="1">
    <source>
        <dbReference type="EMBL" id="KAJ6683674.1"/>
    </source>
</evidence>
<dbReference type="PANTHER" id="PTHR37076">
    <property type="entry name" value="HISTONE-LYSINE N-METHYLTRANSFERASE, H3 LYSINE-79 SPECIFIC-LIKE-RELATED"/>
    <property type="match status" value="1"/>
</dbReference>
<accession>A0A9Q0SMY0</accession>
<dbReference type="AlphaFoldDB" id="A0A9Q0SMY0"/>
<name>A0A9Q0SMY0_SALVM</name>
<reference evidence="1" key="1">
    <citation type="submission" date="2022-11" db="EMBL/GenBank/DDBJ databases">
        <authorList>
            <person name="Hyden B.L."/>
            <person name="Feng K."/>
            <person name="Yates T."/>
            <person name="Jawdy S."/>
            <person name="Smart L.B."/>
            <person name="Muchero W."/>
        </authorList>
    </citation>
    <scope>NUCLEOTIDE SEQUENCE</scope>
    <source>
        <tissue evidence="1">Shoot tip</tissue>
    </source>
</reference>
<dbReference type="EMBL" id="JAPFFL010000013">
    <property type="protein sequence ID" value="KAJ6683674.1"/>
    <property type="molecule type" value="Genomic_DNA"/>
</dbReference>
<reference evidence="1" key="2">
    <citation type="journal article" date="2023" name="Int. J. Mol. Sci.">
        <title>De Novo Assembly and Annotation of 11 Diverse Shrub Willow (Salix) Genomes Reveals Novel Gene Organization in Sex-Linked Regions.</title>
        <authorList>
            <person name="Hyden B."/>
            <person name="Feng K."/>
            <person name="Yates T.B."/>
            <person name="Jawdy S."/>
            <person name="Cereghino C."/>
            <person name="Smart L.B."/>
            <person name="Muchero W."/>
        </authorList>
    </citation>
    <scope>NUCLEOTIDE SEQUENCE [LARGE SCALE GENOMIC DNA]</scope>
    <source>
        <tissue evidence="1">Shoot tip</tissue>
    </source>
</reference>
<organism evidence="1 2">
    <name type="scientific">Salix viminalis</name>
    <name type="common">Common osier</name>
    <name type="synonym">Basket willow</name>
    <dbReference type="NCBI Taxonomy" id="40686"/>
    <lineage>
        <taxon>Eukaryota</taxon>
        <taxon>Viridiplantae</taxon>
        <taxon>Streptophyta</taxon>
        <taxon>Embryophyta</taxon>
        <taxon>Tracheophyta</taxon>
        <taxon>Spermatophyta</taxon>
        <taxon>Magnoliopsida</taxon>
        <taxon>eudicotyledons</taxon>
        <taxon>Gunneridae</taxon>
        <taxon>Pentapetalae</taxon>
        <taxon>rosids</taxon>
        <taxon>fabids</taxon>
        <taxon>Malpighiales</taxon>
        <taxon>Salicaceae</taxon>
        <taxon>Saliceae</taxon>
        <taxon>Salix</taxon>
    </lineage>
</organism>